<dbReference type="AlphaFoldDB" id="A0A0J9RTZ3"/>
<name>A0A0J9RTZ3_DROSI</name>
<dbReference type="Bgee" id="FBgn0270198">
    <property type="expression patterns" value="Expressed in female reproductive system and 2 other cell types or tissues"/>
</dbReference>
<evidence type="ECO:0000313" key="2">
    <source>
        <dbReference type="EMBL" id="KMY99208.1"/>
    </source>
</evidence>
<reference evidence="2 3" key="1">
    <citation type="journal article" date="2013" name="Genome Res.">
        <title>A second-generation assembly of the Drosophila simulans genome provides new insights into patterns of lineage-specific divergence.</title>
        <authorList>
            <person name="Hu T.T."/>
            <person name="Eisen M.B."/>
            <person name="Thornton K.R."/>
            <person name="Andolfatto P."/>
        </authorList>
    </citation>
    <scope>NUCLEOTIDE SEQUENCE [LARGE SCALE GENOMIC DNA]</scope>
    <source>
        <strain evidence="3">w501</strain>
    </source>
</reference>
<evidence type="ECO:0000313" key="3">
    <source>
        <dbReference type="Proteomes" id="UP000035880"/>
    </source>
</evidence>
<dbReference type="KEGG" id="dsi:Dsimw501_GD28908"/>
<organism evidence="2 3">
    <name type="scientific">Drosophila simulans</name>
    <name type="common">Fruit fly</name>
    <dbReference type="NCBI Taxonomy" id="7240"/>
    <lineage>
        <taxon>Eukaryota</taxon>
        <taxon>Metazoa</taxon>
        <taxon>Ecdysozoa</taxon>
        <taxon>Arthropoda</taxon>
        <taxon>Hexapoda</taxon>
        <taxon>Insecta</taxon>
        <taxon>Pterygota</taxon>
        <taxon>Neoptera</taxon>
        <taxon>Endopterygota</taxon>
        <taxon>Diptera</taxon>
        <taxon>Brachycera</taxon>
        <taxon>Muscomorpha</taxon>
        <taxon>Ephydroidea</taxon>
        <taxon>Drosophilidae</taxon>
        <taxon>Drosophila</taxon>
        <taxon>Sophophora</taxon>
    </lineage>
</organism>
<sequence length="104" mass="11355">MLSAQCLDVWAPQHANVVTSSPKTTLPRPTTPQIAHNPPHFIYRGGVATVITQHIDFLNPFSSFAPKDLPTYVFFFYLPAEPHTQSPPVSPISLISCTSSPGPK</sequence>
<dbReference type="EMBL" id="CM002912">
    <property type="protein sequence ID" value="KMY99208.1"/>
    <property type="molecule type" value="Genomic_DNA"/>
</dbReference>
<feature type="region of interest" description="Disordered" evidence="1">
    <location>
        <begin position="83"/>
        <end position="104"/>
    </location>
</feature>
<protein>
    <submittedName>
        <fullName evidence="2">Uncharacterized protein</fullName>
    </submittedName>
</protein>
<accession>A0A0J9RTZ3</accession>
<proteinExistence type="predicted"/>
<evidence type="ECO:0000256" key="1">
    <source>
        <dbReference type="SAM" id="MobiDB-lite"/>
    </source>
</evidence>
<dbReference type="Proteomes" id="UP000035880">
    <property type="component" value="Chromosome 3L"/>
</dbReference>
<gene>
    <name evidence="2" type="primary">Dsim\GD28908</name>
    <name evidence="2" type="ORF">Dsimw501_GD28908</name>
</gene>